<evidence type="ECO:0000313" key="2">
    <source>
        <dbReference type="EMBL" id="OGZ29462.1"/>
    </source>
</evidence>
<evidence type="ECO:0000313" key="3">
    <source>
        <dbReference type="Proteomes" id="UP000177486"/>
    </source>
</evidence>
<accession>A0A1G2EVC1</accession>
<dbReference type="EMBL" id="MHMQ01000036">
    <property type="protein sequence ID" value="OGZ29462.1"/>
    <property type="molecule type" value="Genomic_DNA"/>
</dbReference>
<dbReference type="Proteomes" id="UP000177486">
    <property type="component" value="Unassembled WGS sequence"/>
</dbReference>
<name>A0A1G2EVC1_9BACT</name>
<organism evidence="2 3">
    <name type="scientific">Candidatus Niyogibacteria bacterium RIFCSPLOWO2_01_FULL_45_48</name>
    <dbReference type="NCBI Taxonomy" id="1801724"/>
    <lineage>
        <taxon>Bacteria</taxon>
        <taxon>Candidatus Niyogiibacteriota</taxon>
    </lineage>
</organism>
<evidence type="ECO:0000256" key="1">
    <source>
        <dbReference type="SAM" id="Phobius"/>
    </source>
</evidence>
<keyword evidence="1" id="KW-1133">Transmembrane helix</keyword>
<reference evidence="2 3" key="1">
    <citation type="journal article" date="2016" name="Nat. Commun.">
        <title>Thousands of microbial genomes shed light on interconnected biogeochemical processes in an aquifer system.</title>
        <authorList>
            <person name="Anantharaman K."/>
            <person name="Brown C.T."/>
            <person name="Hug L.A."/>
            <person name="Sharon I."/>
            <person name="Castelle C.J."/>
            <person name="Probst A.J."/>
            <person name="Thomas B.C."/>
            <person name="Singh A."/>
            <person name="Wilkins M.J."/>
            <person name="Karaoz U."/>
            <person name="Brodie E.L."/>
            <person name="Williams K.H."/>
            <person name="Hubbard S.S."/>
            <person name="Banfield J.F."/>
        </authorList>
    </citation>
    <scope>NUCLEOTIDE SEQUENCE [LARGE SCALE GENOMIC DNA]</scope>
</reference>
<feature type="transmembrane region" description="Helical" evidence="1">
    <location>
        <begin position="54"/>
        <end position="76"/>
    </location>
</feature>
<protein>
    <submittedName>
        <fullName evidence="2">Uncharacterized protein</fullName>
    </submittedName>
</protein>
<gene>
    <name evidence="2" type="ORF">A2931_01625</name>
</gene>
<keyword evidence="1" id="KW-0812">Transmembrane</keyword>
<dbReference type="AlphaFoldDB" id="A0A1G2EVC1"/>
<feature type="transmembrane region" description="Helical" evidence="1">
    <location>
        <begin position="174"/>
        <end position="194"/>
    </location>
</feature>
<sequence length="207" mass="23455">MFIRGSVVVLLVCVIVFITFSLASFLHGYILVPFFVNPAEKFVSLFVNSWMKEFWSYVLGITTMALSISALGWLSSIQVLSRITKRHPFVLKIPVVGKSVGMLIKVFEFEWKTESKFKYIVETRDDLYGIGGKWPGLVTNEYEIDGVTHCTVYIPSAMSIWTGYAKREVRRADLTRIIGATVLDFIIFVSTFGANDPFLGKSREKLN</sequence>
<comment type="caution">
    <text evidence="2">The sequence shown here is derived from an EMBL/GenBank/DDBJ whole genome shotgun (WGS) entry which is preliminary data.</text>
</comment>
<keyword evidence="1" id="KW-0472">Membrane</keyword>
<feature type="transmembrane region" description="Helical" evidence="1">
    <location>
        <begin position="7"/>
        <end position="34"/>
    </location>
</feature>
<proteinExistence type="predicted"/>